<evidence type="ECO:0008006" key="4">
    <source>
        <dbReference type="Google" id="ProtNLM"/>
    </source>
</evidence>
<protein>
    <recommendedName>
        <fullName evidence="4">DUF3558 domain-containing protein</fullName>
    </recommendedName>
</protein>
<dbReference type="STRING" id="948102.BKG76_01595"/>
<proteinExistence type="predicted"/>
<dbReference type="AlphaFoldDB" id="A0A1S1LDL6"/>
<comment type="caution">
    <text evidence="2">The sequence shown here is derived from an EMBL/GenBank/DDBJ whole genome shotgun (WGS) entry which is preliminary data.</text>
</comment>
<dbReference type="InterPro" id="IPR024520">
    <property type="entry name" value="DUF3558"/>
</dbReference>
<feature type="compositionally biased region" description="Low complexity" evidence="1">
    <location>
        <begin position="26"/>
        <end position="42"/>
    </location>
</feature>
<feature type="region of interest" description="Disordered" evidence="1">
    <location>
        <begin position="24"/>
        <end position="59"/>
    </location>
</feature>
<dbReference type="GeneID" id="57165475"/>
<reference evidence="2 3" key="1">
    <citation type="submission" date="2016-10" db="EMBL/GenBank/DDBJ databases">
        <title>Evaluation of Human, Veterinary and Environmental Mycobacterium chelonae Isolates by Core Genome Phylogenomic Analysis, Targeted Gene Comparison, and Anti-microbial Susceptibility Patterns: A Tale of Mistaken Identities.</title>
        <authorList>
            <person name="Fogelson S.B."/>
            <person name="Camus A.C."/>
            <person name="Lorenz W."/>
            <person name="Vasireddy R."/>
            <person name="Vasireddy S."/>
            <person name="Smith T."/>
            <person name="Brown-Elliott B.A."/>
            <person name="Wallace R.J.Jr."/>
            <person name="Hasan N.A."/>
            <person name="Reischl U."/>
            <person name="Sanchez S."/>
        </authorList>
    </citation>
    <scope>NUCLEOTIDE SEQUENCE [LARGE SCALE GENOMIC DNA]</scope>
    <source>
        <strain evidence="2 3">1559</strain>
    </source>
</reference>
<sequence length="198" mass="20490">MIRLGLACAVAVLAAGCATSPGITKPADVSASTSTPAVTATSGPHVSSTLTVPHPPPNQWNDGTSYDPCLMYTADQIRSWGVDPTRVSDRGVEDRQLRGCRWASDGWSLELSVANSKVSTYLDPGKFTNAHPVDIGGLAGAMYQGSVPQLPVCTVILPAEHATVAVVVVIADPKNSSLSDPCVKATEVATVVAPTLPK</sequence>
<dbReference type="Pfam" id="PF12079">
    <property type="entry name" value="DUF3558"/>
    <property type="match status" value="1"/>
</dbReference>
<evidence type="ECO:0000256" key="1">
    <source>
        <dbReference type="SAM" id="MobiDB-lite"/>
    </source>
</evidence>
<name>A0A1S1LDL6_9MYCO</name>
<evidence type="ECO:0000313" key="2">
    <source>
        <dbReference type="EMBL" id="OHU30480.1"/>
    </source>
</evidence>
<dbReference type="RefSeq" id="WP_070935369.1">
    <property type="nucleotide sequence ID" value="NZ_MLIK01000004.1"/>
</dbReference>
<dbReference type="Proteomes" id="UP000179616">
    <property type="component" value="Unassembled WGS sequence"/>
</dbReference>
<dbReference type="PROSITE" id="PS51257">
    <property type="entry name" value="PROKAR_LIPOPROTEIN"/>
    <property type="match status" value="1"/>
</dbReference>
<dbReference type="EMBL" id="MLIK01000004">
    <property type="protein sequence ID" value="OHU30480.1"/>
    <property type="molecule type" value="Genomic_DNA"/>
</dbReference>
<evidence type="ECO:0000313" key="3">
    <source>
        <dbReference type="Proteomes" id="UP000179616"/>
    </source>
</evidence>
<dbReference type="OrthoDB" id="4764170at2"/>
<gene>
    <name evidence="2" type="ORF">BKG76_01595</name>
</gene>
<accession>A0A1S1LDL6</accession>
<organism evidence="2 3">
    <name type="scientific">Mycobacteroides franklinii</name>
    <dbReference type="NCBI Taxonomy" id="948102"/>
    <lineage>
        <taxon>Bacteria</taxon>
        <taxon>Bacillati</taxon>
        <taxon>Actinomycetota</taxon>
        <taxon>Actinomycetes</taxon>
        <taxon>Mycobacteriales</taxon>
        <taxon>Mycobacteriaceae</taxon>
        <taxon>Mycobacteroides</taxon>
    </lineage>
</organism>